<feature type="compositionally biased region" description="Pro residues" evidence="1">
    <location>
        <begin position="219"/>
        <end position="228"/>
    </location>
</feature>
<gene>
    <name evidence="2" type="ORF">Ctob_006509</name>
</gene>
<dbReference type="AlphaFoldDB" id="A0A0M0JJE4"/>
<feature type="compositionally biased region" description="Acidic residues" evidence="1">
    <location>
        <begin position="295"/>
        <end position="304"/>
    </location>
</feature>
<comment type="caution">
    <text evidence="2">The sequence shown here is derived from an EMBL/GenBank/DDBJ whole genome shotgun (WGS) entry which is preliminary data.</text>
</comment>
<sequence>MVPIKLHLLAEERRPRGVPASRLEGVVVRKGKGKGKGGHAESLLFDPGQAHGCLKHFEHVLAAPPPGELQRAMVLDVEASTAPGTFAKVVVVYPAKETKAIKALHSVRDASRMLAEVNIPKRCDWAGGGTMVGGGCMLTRDGLLKPNYAAKPGCQLPRKHKVGNLHDQHSQLHMAEEAFKCFEGAQAMPPSKPRASHKKRASPDEVAEPSEPADEPADEPPAPAPAPAPAAGSSRRSSRAGIVSTPPAAAATPPADATPAESPMAVEQESSADGSGEAAASRPTPPPLPSSMPADEGDGGDDDGGAASVAEADPQVLAQLKELDTKRAAIDAQVRYLRSGANLLDYAQSLGMS</sequence>
<feature type="non-terminal residue" evidence="2">
    <location>
        <position position="353"/>
    </location>
</feature>
<dbReference type="Proteomes" id="UP000037460">
    <property type="component" value="Unassembled WGS sequence"/>
</dbReference>
<feature type="compositionally biased region" description="Low complexity" evidence="1">
    <location>
        <begin position="245"/>
        <end position="260"/>
    </location>
</feature>
<evidence type="ECO:0000313" key="3">
    <source>
        <dbReference type="Proteomes" id="UP000037460"/>
    </source>
</evidence>
<protein>
    <submittedName>
        <fullName evidence="2">Uncharacterized protein</fullName>
    </submittedName>
</protein>
<reference evidence="3" key="1">
    <citation type="journal article" date="2015" name="PLoS Genet.">
        <title>Genome Sequence and Transcriptome Analyses of Chrysochromulina tobin: Metabolic Tools for Enhanced Algal Fitness in the Prominent Order Prymnesiales (Haptophyceae).</title>
        <authorList>
            <person name="Hovde B.T."/>
            <person name="Deodato C.R."/>
            <person name="Hunsperger H.M."/>
            <person name="Ryken S.A."/>
            <person name="Yost W."/>
            <person name="Jha R.K."/>
            <person name="Patterson J."/>
            <person name="Monnat R.J. Jr."/>
            <person name="Barlow S.B."/>
            <person name="Starkenburg S.R."/>
            <person name="Cattolico R.A."/>
        </authorList>
    </citation>
    <scope>NUCLEOTIDE SEQUENCE</scope>
    <source>
        <strain evidence="3">CCMP291</strain>
    </source>
</reference>
<proteinExistence type="predicted"/>
<feature type="compositionally biased region" description="Acidic residues" evidence="1">
    <location>
        <begin position="205"/>
        <end position="218"/>
    </location>
</feature>
<feature type="region of interest" description="Disordered" evidence="1">
    <location>
        <begin position="186"/>
        <end position="313"/>
    </location>
</feature>
<accession>A0A0M0JJE4</accession>
<feature type="compositionally biased region" description="Low complexity" evidence="1">
    <location>
        <begin position="269"/>
        <end position="282"/>
    </location>
</feature>
<name>A0A0M0JJE4_9EUKA</name>
<dbReference type="EMBL" id="JWZX01002814">
    <property type="protein sequence ID" value="KOO26716.1"/>
    <property type="molecule type" value="Genomic_DNA"/>
</dbReference>
<organism evidence="2 3">
    <name type="scientific">Chrysochromulina tobinii</name>
    <dbReference type="NCBI Taxonomy" id="1460289"/>
    <lineage>
        <taxon>Eukaryota</taxon>
        <taxon>Haptista</taxon>
        <taxon>Haptophyta</taxon>
        <taxon>Prymnesiophyceae</taxon>
        <taxon>Prymnesiales</taxon>
        <taxon>Chrysochromulinaceae</taxon>
        <taxon>Chrysochromulina</taxon>
    </lineage>
</organism>
<evidence type="ECO:0000256" key="1">
    <source>
        <dbReference type="SAM" id="MobiDB-lite"/>
    </source>
</evidence>
<evidence type="ECO:0000313" key="2">
    <source>
        <dbReference type="EMBL" id="KOO26716.1"/>
    </source>
</evidence>
<keyword evidence="3" id="KW-1185">Reference proteome</keyword>